<dbReference type="InterPro" id="IPR011989">
    <property type="entry name" value="ARM-like"/>
</dbReference>
<name>A0A1N7L357_9PROT</name>
<evidence type="ECO:0000256" key="1">
    <source>
        <dbReference type="SAM" id="Phobius"/>
    </source>
</evidence>
<evidence type="ECO:0008006" key="4">
    <source>
        <dbReference type="Google" id="ProtNLM"/>
    </source>
</evidence>
<gene>
    <name evidence="2" type="ORF">SAMN05421779_10379</name>
</gene>
<evidence type="ECO:0000313" key="3">
    <source>
        <dbReference type="Proteomes" id="UP000185678"/>
    </source>
</evidence>
<accession>A0A1N7L357</accession>
<dbReference type="InterPro" id="IPR016024">
    <property type="entry name" value="ARM-type_fold"/>
</dbReference>
<keyword evidence="1" id="KW-1133">Transmembrane helix</keyword>
<dbReference type="OrthoDB" id="7059731at2"/>
<dbReference type="EMBL" id="FTOA01000003">
    <property type="protein sequence ID" value="SIS68227.1"/>
    <property type="molecule type" value="Genomic_DNA"/>
</dbReference>
<dbReference type="AlphaFoldDB" id="A0A1N7L357"/>
<keyword evidence="1" id="KW-0812">Transmembrane</keyword>
<keyword evidence="1" id="KW-0472">Membrane</keyword>
<organism evidence="2 3">
    <name type="scientific">Insolitispirillum peregrinum</name>
    <dbReference type="NCBI Taxonomy" id="80876"/>
    <lineage>
        <taxon>Bacteria</taxon>
        <taxon>Pseudomonadati</taxon>
        <taxon>Pseudomonadota</taxon>
        <taxon>Alphaproteobacteria</taxon>
        <taxon>Rhodospirillales</taxon>
        <taxon>Novispirillaceae</taxon>
        <taxon>Insolitispirillum</taxon>
    </lineage>
</organism>
<reference evidence="2 3" key="1">
    <citation type="submission" date="2017-01" db="EMBL/GenBank/DDBJ databases">
        <authorList>
            <person name="Mah S.A."/>
            <person name="Swanson W.J."/>
            <person name="Moy G.W."/>
            <person name="Vacquier V.D."/>
        </authorList>
    </citation>
    <scope>NUCLEOTIDE SEQUENCE [LARGE SCALE GENOMIC DNA]</scope>
    <source>
        <strain evidence="2 3">DSM 11589</strain>
    </source>
</reference>
<dbReference type="RefSeq" id="WP_076399734.1">
    <property type="nucleotide sequence ID" value="NZ_FTOA01000003.1"/>
</dbReference>
<protein>
    <recommendedName>
        <fullName evidence="4">HEAT repeat-containing protein</fullName>
    </recommendedName>
</protein>
<dbReference type="Proteomes" id="UP000185678">
    <property type="component" value="Unassembled WGS sequence"/>
</dbReference>
<evidence type="ECO:0000313" key="2">
    <source>
        <dbReference type="EMBL" id="SIS68227.1"/>
    </source>
</evidence>
<dbReference type="SUPFAM" id="SSF48371">
    <property type="entry name" value="ARM repeat"/>
    <property type="match status" value="1"/>
</dbReference>
<sequence>MADENTLLSDDRDIRIMEIKAGIKKVIYGTTIGAVALAFFPFAQETAKVAFSYLIEERRSLAEQRVDYRSFLESLKVEARSKNLEDRIVLAEFYATVSPDMQTRELWGNFLDKLMNQREKLRQSEIRAETTRMSKDASDEEKLTADLQAEQLKVSAAAGGRNPIVMESFQDLLIQLDSPDLSTRRAARSAMARMGTGLVRPATAELLAPDLSYRERLGLMVALTEMLRGNKGERANIASAIETASLAQFLKMATDADRTLRIYAGEFLSDLGDPRVFELVPSIWPSVTSDDGRFNLALTMKGAAPYVSGDQAKTAKKILAEHMGEVGLKTDKVLQEALSLIP</sequence>
<feature type="transmembrane region" description="Helical" evidence="1">
    <location>
        <begin position="26"/>
        <end position="43"/>
    </location>
</feature>
<dbReference type="Gene3D" id="1.25.10.10">
    <property type="entry name" value="Leucine-rich Repeat Variant"/>
    <property type="match status" value="1"/>
</dbReference>
<proteinExistence type="predicted"/>
<keyword evidence="3" id="KW-1185">Reference proteome</keyword>